<dbReference type="RefSeq" id="WP_146047313.1">
    <property type="nucleotide sequence ID" value="NZ_JABWRD020000002.1"/>
</dbReference>
<organism evidence="1 2">
    <name type="scientific">Pseudomonas shirazensis</name>
    <dbReference type="NCBI Taxonomy" id="2745494"/>
    <lineage>
        <taxon>Bacteria</taxon>
        <taxon>Pseudomonadati</taxon>
        <taxon>Pseudomonadota</taxon>
        <taxon>Gammaproteobacteria</taxon>
        <taxon>Pseudomonadales</taxon>
        <taxon>Pseudomonadaceae</taxon>
        <taxon>Pseudomonas</taxon>
    </lineage>
</organism>
<gene>
    <name evidence="1" type="ORF">WLF18_15820</name>
</gene>
<name>A0ABU9A1W4_9PSED</name>
<evidence type="ECO:0000313" key="1">
    <source>
        <dbReference type="EMBL" id="MEK2610576.1"/>
    </source>
</evidence>
<comment type="caution">
    <text evidence="1">The sequence shown here is derived from an EMBL/GenBank/DDBJ whole genome shotgun (WGS) entry which is preliminary data.</text>
</comment>
<proteinExistence type="predicted"/>
<protein>
    <submittedName>
        <fullName evidence="1">Uncharacterized protein</fullName>
    </submittedName>
</protein>
<evidence type="ECO:0000313" key="2">
    <source>
        <dbReference type="Proteomes" id="UP001386972"/>
    </source>
</evidence>
<dbReference type="Proteomes" id="UP001386972">
    <property type="component" value="Unassembled WGS sequence"/>
</dbReference>
<reference evidence="1 2" key="1">
    <citation type="submission" date="2024-03" db="EMBL/GenBank/DDBJ databases">
        <title>Screening, Identification and Application of a Plant Lactobacillus Strain.</title>
        <authorList>
            <person name="Li Y.L."/>
        </authorList>
    </citation>
    <scope>NUCLEOTIDE SEQUENCE [LARGE SCALE GENOMIC DNA]</scope>
    <source>
        <strain evidence="1 2">JDB</strain>
    </source>
</reference>
<sequence length="123" mass="13880">MERRSPAGSLSFGPGKWKIMDVRRRKIASGAAFFGNFLASLSDEGRVFLSDGKDYANTTRVVTQKWVPLGDEELYIAASSAIYKCGEVKETVQIYVQGDDAWEVSGSVWYWRRVIADEVYELK</sequence>
<accession>A0ABU9A1W4</accession>
<dbReference type="EMBL" id="JBBNAW010000014">
    <property type="protein sequence ID" value="MEK2610576.1"/>
    <property type="molecule type" value="Genomic_DNA"/>
</dbReference>
<keyword evidence="2" id="KW-1185">Reference proteome</keyword>